<dbReference type="EMBL" id="JAAMPC010000002">
    <property type="protein sequence ID" value="KAG2328348.1"/>
    <property type="molecule type" value="Genomic_DNA"/>
</dbReference>
<gene>
    <name evidence="1" type="ORF">Bca52824_011076</name>
</gene>
<dbReference type="Proteomes" id="UP000886595">
    <property type="component" value="Unassembled WGS sequence"/>
</dbReference>
<keyword evidence="2" id="KW-1185">Reference proteome</keyword>
<accession>A0A8X7WHB0</accession>
<evidence type="ECO:0000313" key="2">
    <source>
        <dbReference type="Proteomes" id="UP000886595"/>
    </source>
</evidence>
<evidence type="ECO:0000313" key="1">
    <source>
        <dbReference type="EMBL" id="KAG2328348.1"/>
    </source>
</evidence>
<protein>
    <submittedName>
        <fullName evidence="1">Uncharacterized protein</fullName>
    </submittedName>
</protein>
<name>A0A8X7WHB0_BRACI</name>
<dbReference type="AlphaFoldDB" id="A0A8X7WHB0"/>
<comment type="caution">
    <text evidence="1">The sequence shown here is derived from an EMBL/GenBank/DDBJ whole genome shotgun (WGS) entry which is preliminary data.</text>
</comment>
<organism evidence="1 2">
    <name type="scientific">Brassica carinata</name>
    <name type="common">Ethiopian mustard</name>
    <name type="synonym">Abyssinian cabbage</name>
    <dbReference type="NCBI Taxonomy" id="52824"/>
    <lineage>
        <taxon>Eukaryota</taxon>
        <taxon>Viridiplantae</taxon>
        <taxon>Streptophyta</taxon>
        <taxon>Embryophyta</taxon>
        <taxon>Tracheophyta</taxon>
        <taxon>Spermatophyta</taxon>
        <taxon>Magnoliopsida</taxon>
        <taxon>eudicotyledons</taxon>
        <taxon>Gunneridae</taxon>
        <taxon>Pentapetalae</taxon>
        <taxon>rosids</taxon>
        <taxon>malvids</taxon>
        <taxon>Brassicales</taxon>
        <taxon>Brassicaceae</taxon>
        <taxon>Brassiceae</taxon>
        <taxon>Brassica</taxon>
    </lineage>
</organism>
<proteinExistence type="predicted"/>
<sequence>MNILIASPPRKKTQELEEELKLLKNHSQPNIVKFCDLNDLKRVSSSHVLWENGKFTRPPLFCNAWSFWMDKRSGKKYWMLSARKLDHWSRLRERRA</sequence>
<reference evidence="1 2" key="1">
    <citation type="submission" date="2020-02" db="EMBL/GenBank/DDBJ databases">
        <authorList>
            <person name="Ma Q."/>
            <person name="Huang Y."/>
            <person name="Song X."/>
            <person name="Pei D."/>
        </authorList>
    </citation>
    <scope>NUCLEOTIDE SEQUENCE [LARGE SCALE GENOMIC DNA]</scope>
    <source>
        <strain evidence="1">Sxm20200214</strain>
        <tissue evidence="1">Leaf</tissue>
    </source>
</reference>